<proteinExistence type="predicted"/>
<feature type="transmembrane region" description="Helical" evidence="1">
    <location>
        <begin position="64"/>
        <end position="90"/>
    </location>
</feature>
<evidence type="ECO:0000313" key="3">
    <source>
        <dbReference type="Proteomes" id="UP000550260"/>
    </source>
</evidence>
<dbReference type="RefSeq" id="WP_143271402.1">
    <property type="nucleotide sequence ID" value="NZ_JACJHR010000002.1"/>
</dbReference>
<dbReference type="Proteomes" id="UP000550260">
    <property type="component" value="Unassembled WGS sequence"/>
</dbReference>
<dbReference type="AlphaFoldDB" id="A0A8E1VTI5"/>
<evidence type="ECO:0000313" key="2">
    <source>
        <dbReference type="EMBL" id="MBB2498006.1"/>
    </source>
</evidence>
<gene>
    <name evidence="2" type="ORF">H5411_02480</name>
</gene>
<comment type="caution">
    <text evidence="2">The sequence shown here is derived from an EMBL/GenBank/DDBJ whole genome shotgun (WGS) entry which is preliminary data.</text>
</comment>
<evidence type="ECO:0000256" key="1">
    <source>
        <dbReference type="SAM" id="Phobius"/>
    </source>
</evidence>
<name>A0A8E1VTI5_9PSEU</name>
<sequence length="187" mass="20084">MTMMNPYASAASPGRWFPPALVGKIRATTMRWGSASAGIGLLMIIAVPVFGYRLPTSYDVTTGLTVVLGITAACCLMLSGIGLMVARCYFSAGQLAHRKEYTVLGVQLGTAIPGWLATIVFVFWYVITVTTSGSYSGMEQLHFTVPIVLYLITPVVAALINSVNLITAFSLFFPSPRRLSRYSSGLA</sequence>
<dbReference type="EMBL" id="JACJHR010000002">
    <property type="protein sequence ID" value="MBB2498006.1"/>
    <property type="molecule type" value="Genomic_DNA"/>
</dbReference>
<keyword evidence="1" id="KW-0472">Membrane</keyword>
<feature type="transmembrane region" description="Helical" evidence="1">
    <location>
        <begin position="147"/>
        <end position="173"/>
    </location>
</feature>
<feature type="transmembrane region" description="Helical" evidence="1">
    <location>
        <begin position="32"/>
        <end position="52"/>
    </location>
</feature>
<organism evidence="2 3">
    <name type="scientific">Amycolatopsis echigonensis</name>
    <dbReference type="NCBI Taxonomy" id="2576905"/>
    <lineage>
        <taxon>Bacteria</taxon>
        <taxon>Bacillati</taxon>
        <taxon>Actinomycetota</taxon>
        <taxon>Actinomycetes</taxon>
        <taxon>Pseudonocardiales</taxon>
        <taxon>Pseudonocardiaceae</taxon>
        <taxon>Amycolatopsis</taxon>
    </lineage>
</organism>
<accession>A0A8E1VTI5</accession>
<keyword evidence="1" id="KW-1133">Transmembrane helix</keyword>
<protein>
    <submittedName>
        <fullName evidence="2">Uncharacterized protein</fullName>
    </submittedName>
</protein>
<keyword evidence="1" id="KW-0812">Transmembrane</keyword>
<reference evidence="2 3" key="1">
    <citation type="submission" date="2020-08" db="EMBL/GenBank/DDBJ databases">
        <title>Amycolatopsis echigonensis JCM 21831.</title>
        <authorList>
            <person name="Tedsree N."/>
            <person name="Kuncharoen N."/>
            <person name="Likhitwitayawuid K."/>
            <person name="Tanasupawat S."/>
        </authorList>
    </citation>
    <scope>NUCLEOTIDE SEQUENCE [LARGE SCALE GENOMIC DNA]</scope>
    <source>
        <strain evidence="2 3">JCM 21831</strain>
    </source>
</reference>
<feature type="transmembrane region" description="Helical" evidence="1">
    <location>
        <begin position="102"/>
        <end position="127"/>
    </location>
</feature>